<organism evidence="1 2">
    <name type="scientific">Dubosiella muris</name>
    <dbReference type="NCBI Taxonomy" id="3038133"/>
    <lineage>
        <taxon>Bacteria</taxon>
        <taxon>Bacillati</taxon>
        <taxon>Bacillota</taxon>
        <taxon>Erysipelotrichia</taxon>
        <taxon>Erysipelotrichales</taxon>
        <taxon>Erysipelotrichaceae</taxon>
        <taxon>Dubosiella</taxon>
    </lineage>
</organism>
<protein>
    <submittedName>
        <fullName evidence="1">Uncharacterized protein</fullName>
    </submittedName>
</protein>
<dbReference type="Proteomes" id="UP000308836">
    <property type="component" value="Unassembled WGS sequence"/>
</dbReference>
<reference evidence="1" key="1">
    <citation type="submission" date="2019-04" db="EMBL/GenBank/DDBJ databases">
        <title>Microbes associate with the intestines of laboratory mice.</title>
        <authorList>
            <person name="Navarre W."/>
            <person name="Wong E."/>
            <person name="Huang K."/>
            <person name="Tropini C."/>
            <person name="Ng K."/>
            <person name="Yu B."/>
        </authorList>
    </citation>
    <scope>NUCLEOTIDE SEQUENCE</scope>
    <source>
        <strain evidence="1">NM09_H32</strain>
    </source>
</reference>
<evidence type="ECO:0000313" key="1">
    <source>
        <dbReference type="EMBL" id="TGY65071.1"/>
    </source>
</evidence>
<gene>
    <name evidence="1" type="ORF">E5336_10225</name>
</gene>
<proteinExistence type="predicted"/>
<accession>A0AC61R553</accession>
<comment type="caution">
    <text evidence="1">The sequence shown here is derived from an EMBL/GenBank/DDBJ whole genome shotgun (WGS) entry which is preliminary data.</text>
</comment>
<sequence length="202" mass="22144">MNNSSKEENKKVLLDPQPALQFIFAMFALFTWLGVLVKVPNDSAITMGILEISLGAAAFAGSILNLIRGDQQGNINLILSVILGFSGGITQIVSVVAHQNHLVFHPWISSVVLLVGAIYMACFLPLLTKKPLYQLVSHLSVVLGFLFSSLSMLLAQPSWRVIGAWCLFVFALTALYAGISNMYNEMGIRIWQGKSLADYLKK</sequence>
<dbReference type="EMBL" id="SRYG01000023">
    <property type="protein sequence ID" value="TGY65071.1"/>
    <property type="molecule type" value="Genomic_DNA"/>
</dbReference>
<evidence type="ECO:0000313" key="2">
    <source>
        <dbReference type="Proteomes" id="UP000308836"/>
    </source>
</evidence>
<name>A0AC61R553_9FIRM</name>
<keyword evidence="2" id="KW-1185">Reference proteome</keyword>